<protein>
    <recommendedName>
        <fullName evidence="1">RNase H type-1 domain-containing protein</fullName>
    </recommendedName>
</protein>
<proteinExistence type="predicted"/>
<dbReference type="GO" id="GO:0003676">
    <property type="term" value="F:nucleic acid binding"/>
    <property type="evidence" value="ECO:0007669"/>
    <property type="project" value="InterPro"/>
</dbReference>
<comment type="caution">
    <text evidence="2">The sequence shown here is derived from an EMBL/GenBank/DDBJ whole genome shotgun (WGS) entry which is preliminary data.</text>
</comment>
<dbReference type="PANTHER" id="PTHR46387:SF2">
    <property type="entry name" value="RIBONUCLEASE HI"/>
    <property type="match status" value="1"/>
</dbReference>
<evidence type="ECO:0000313" key="2">
    <source>
        <dbReference type="EMBL" id="GMH01636.1"/>
    </source>
</evidence>
<dbReference type="Gene3D" id="3.30.420.10">
    <property type="entry name" value="Ribonuclease H-like superfamily/Ribonuclease H"/>
    <property type="match status" value="1"/>
</dbReference>
<organism evidence="2 3">
    <name type="scientific">Nepenthes gracilis</name>
    <name type="common">Slender pitcher plant</name>
    <dbReference type="NCBI Taxonomy" id="150966"/>
    <lineage>
        <taxon>Eukaryota</taxon>
        <taxon>Viridiplantae</taxon>
        <taxon>Streptophyta</taxon>
        <taxon>Embryophyta</taxon>
        <taxon>Tracheophyta</taxon>
        <taxon>Spermatophyta</taxon>
        <taxon>Magnoliopsida</taxon>
        <taxon>eudicotyledons</taxon>
        <taxon>Gunneridae</taxon>
        <taxon>Pentapetalae</taxon>
        <taxon>Caryophyllales</taxon>
        <taxon>Nepenthaceae</taxon>
        <taxon>Nepenthes</taxon>
    </lineage>
</organism>
<dbReference type="AlphaFoldDB" id="A0AAD3XDY9"/>
<dbReference type="FunFam" id="3.30.420.10:FF:000076">
    <property type="entry name" value="RBR-type E3 ubiquitin transferase"/>
    <property type="match status" value="1"/>
</dbReference>
<dbReference type="GO" id="GO:0004523">
    <property type="term" value="F:RNA-DNA hybrid ribonuclease activity"/>
    <property type="evidence" value="ECO:0007669"/>
    <property type="project" value="InterPro"/>
</dbReference>
<dbReference type="Pfam" id="PF13456">
    <property type="entry name" value="RVT_3"/>
    <property type="match status" value="1"/>
</dbReference>
<dbReference type="CDD" id="cd09279">
    <property type="entry name" value="RNase_HI_like"/>
    <property type="match status" value="1"/>
</dbReference>
<dbReference type="Proteomes" id="UP001279734">
    <property type="component" value="Unassembled WGS sequence"/>
</dbReference>
<dbReference type="SUPFAM" id="SSF53098">
    <property type="entry name" value="Ribonuclease H-like"/>
    <property type="match status" value="1"/>
</dbReference>
<feature type="domain" description="RNase H type-1" evidence="1">
    <location>
        <begin position="214"/>
        <end position="345"/>
    </location>
</feature>
<dbReference type="SUPFAM" id="SSF55658">
    <property type="entry name" value="L9 N-domain-like"/>
    <property type="match status" value="1"/>
</dbReference>
<dbReference type="InterPro" id="IPR037056">
    <property type="entry name" value="RNase_H1_N_sf"/>
</dbReference>
<name>A0AAD3XDY9_NEPGR</name>
<dbReference type="PANTHER" id="PTHR46387">
    <property type="entry name" value="POLYNUCLEOTIDYL TRANSFERASE, RIBONUCLEASE H-LIKE SUPERFAMILY PROTEIN"/>
    <property type="match status" value="1"/>
</dbReference>
<keyword evidence="3" id="KW-1185">Reference proteome</keyword>
<dbReference type="InterPro" id="IPR009027">
    <property type="entry name" value="Ribosomal_bL9/RNase_H1_N"/>
</dbReference>
<dbReference type="InterPro" id="IPR012337">
    <property type="entry name" value="RNaseH-like_sf"/>
</dbReference>
<dbReference type="PROSITE" id="PS50879">
    <property type="entry name" value="RNASE_H_1"/>
    <property type="match status" value="1"/>
</dbReference>
<reference evidence="2" key="1">
    <citation type="submission" date="2023-05" db="EMBL/GenBank/DDBJ databases">
        <title>Nepenthes gracilis genome sequencing.</title>
        <authorList>
            <person name="Fukushima K."/>
        </authorList>
    </citation>
    <scope>NUCLEOTIDE SEQUENCE</scope>
    <source>
        <strain evidence="2">SING2019-196</strain>
    </source>
</reference>
<evidence type="ECO:0000313" key="3">
    <source>
        <dbReference type="Proteomes" id="UP001279734"/>
    </source>
</evidence>
<accession>A0AAD3XDY9</accession>
<dbReference type="InterPro" id="IPR036397">
    <property type="entry name" value="RNaseH_sf"/>
</dbReference>
<dbReference type="InterPro" id="IPR002156">
    <property type="entry name" value="RNaseH_domain"/>
</dbReference>
<dbReference type="EMBL" id="BSYO01000003">
    <property type="protein sequence ID" value="GMH01636.1"/>
    <property type="molecule type" value="Genomic_DNA"/>
</dbReference>
<dbReference type="Gene3D" id="3.40.970.10">
    <property type="entry name" value="Ribonuclease H1, N-terminal domain"/>
    <property type="match status" value="1"/>
</dbReference>
<sequence>MSCLFQLSSYSVSVLSKAARFIATSSFYGCSIPSRERTFNYSGVGTINLESVFARFHIHCYSSKSTRSRRSAQPKMEEQKDPFFVVRKGDIVGVYKTLSECQAQVGMSVLDPPVSVYKGYSLPKDTKEYLVSHGLQNALYTIKAADLKVDLFGELVPCALQEPMPSKGETSSRDLLHKRPHEVLGSEILEPVGSTSIPIDAMGKHTKLDLRSTDTHSCILEFDGASRGNPGQAGAGAVLRSNDGSLICKLRQGLGIATNNAAEYRAVILGLKYALEKGYTSIRVRGDSKLVCMQLQGLWKVRHQNMCDLYAEAKKLKDKFFFFQIGHVLREFNSDADAQANLAVSLADGQVQEDLLYN</sequence>
<gene>
    <name evidence="2" type="ORF">Nepgr_003475</name>
</gene>
<evidence type="ECO:0000259" key="1">
    <source>
        <dbReference type="PROSITE" id="PS50879"/>
    </source>
</evidence>